<feature type="region of interest" description="Disordered" evidence="1">
    <location>
        <begin position="45"/>
        <end position="66"/>
    </location>
</feature>
<feature type="compositionally biased region" description="Low complexity" evidence="1">
    <location>
        <begin position="45"/>
        <end position="61"/>
    </location>
</feature>
<dbReference type="KEGG" id="zmk:HG535_0A04930"/>
<accession>A0A7H9AY94</accession>
<evidence type="ECO:0008006" key="4">
    <source>
        <dbReference type="Google" id="ProtNLM"/>
    </source>
</evidence>
<sequence>MSGELELLKTQVAELQELVKRQTLLISKTGQNVLELQVSKQRSDVNSFGSSKQSSGSKVSNPQVESADLATNEDLVQLVGELQGQLDTIEERSIRRLANSAKVDAHEFLSPLPNADGEIPLAEGNLFPRTLKEFKAITNISLFKLAKFYELLPPSLKEQEAFEDFLEGKVQDFHIDEIPDEEVEKELKKYSADQLEDVFNDLARYLGLKQRRGTATW</sequence>
<keyword evidence="3" id="KW-1185">Reference proteome</keyword>
<dbReference type="InterPro" id="IPR012917">
    <property type="entry name" value="DUF3294"/>
</dbReference>
<dbReference type="Pfam" id="PF07957">
    <property type="entry name" value="DUF3294"/>
    <property type="match status" value="1"/>
</dbReference>
<name>A0A7H9AY94_ZYGMR</name>
<dbReference type="PIRSF" id="PIRSF022944">
    <property type="entry name" value="Ribosomal_MRP8_mit"/>
    <property type="match status" value="1"/>
</dbReference>
<organism evidence="2 3">
    <name type="scientific">Zygotorulaspora mrakii</name>
    <name type="common">Zygosaccharomyces mrakii</name>
    <dbReference type="NCBI Taxonomy" id="42260"/>
    <lineage>
        <taxon>Eukaryota</taxon>
        <taxon>Fungi</taxon>
        <taxon>Dikarya</taxon>
        <taxon>Ascomycota</taxon>
        <taxon>Saccharomycotina</taxon>
        <taxon>Saccharomycetes</taxon>
        <taxon>Saccharomycetales</taxon>
        <taxon>Saccharomycetaceae</taxon>
        <taxon>Zygotorulaspora</taxon>
    </lineage>
</organism>
<reference evidence="2 3" key="1">
    <citation type="submission" date="2020-07" db="EMBL/GenBank/DDBJ databases">
        <title>The yeast mating-type switching endonuclease HO is a domesticated member of an unorthodox homing genetic element family.</title>
        <authorList>
            <person name="Coughlan A.Y."/>
            <person name="Lombardi L."/>
            <person name="Braun-Galleani S."/>
            <person name="Martos A.R."/>
            <person name="Galeote V."/>
            <person name="Bigey F."/>
            <person name="Dequin S."/>
            <person name="Byrne K.P."/>
            <person name="Wolfe K.H."/>
        </authorList>
    </citation>
    <scope>NUCLEOTIDE SEQUENCE [LARGE SCALE GENOMIC DNA]</scope>
    <source>
        <strain evidence="2 3">NRRL Y-6702</strain>
    </source>
</reference>
<evidence type="ECO:0000313" key="3">
    <source>
        <dbReference type="Proteomes" id="UP000509704"/>
    </source>
</evidence>
<dbReference type="AlphaFoldDB" id="A0A7H9AY94"/>
<dbReference type="EMBL" id="CP058604">
    <property type="protein sequence ID" value="QLG70552.1"/>
    <property type="molecule type" value="Genomic_DNA"/>
</dbReference>
<protein>
    <recommendedName>
        <fullName evidence="4">Mrp8p</fullName>
    </recommendedName>
</protein>
<dbReference type="OrthoDB" id="4076200at2759"/>
<evidence type="ECO:0000313" key="2">
    <source>
        <dbReference type="EMBL" id="QLG70552.1"/>
    </source>
</evidence>
<dbReference type="RefSeq" id="XP_037142280.1">
    <property type="nucleotide sequence ID" value="XM_037286385.1"/>
</dbReference>
<dbReference type="GeneID" id="59234188"/>
<dbReference type="Proteomes" id="UP000509704">
    <property type="component" value="Chromosome 1"/>
</dbReference>
<evidence type="ECO:0000256" key="1">
    <source>
        <dbReference type="SAM" id="MobiDB-lite"/>
    </source>
</evidence>
<gene>
    <name evidence="2" type="ORF">HG535_0A04930</name>
</gene>
<proteinExistence type="predicted"/>